<keyword evidence="2" id="KW-1185">Reference proteome</keyword>
<name>A0A7D5QLK1_9EURY</name>
<reference evidence="1 2" key="1">
    <citation type="submission" date="2020-06" db="EMBL/GenBank/DDBJ databases">
        <title>NJ-3-1, isolated from saline soil.</title>
        <authorList>
            <person name="Cui H.L."/>
            <person name="Shi X."/>
        </authorList>
    </citation>
    <scope>NUCLEOTIDE SEQUENCE [LARGE SCALE GENOMIC DNA]</scope>
    <source>
        <strain evidence="1 2">NJ-3-1</strain>
    </source>
</reference>
<proteinExistence type="predicted"/>
<accession>A0A7D5QLK1</accession>
<dbReference type="KEGG" id="halu:HUG12_14350"/>
<evidence type="ECO:0000313" key="2">
    <source>
        <dbReference type="Proteomes" id="UP000509626"/>
    </source>
</evidence>
<organism evidence="1 2">
    <name type="scientific">Halorarum salinum</name>
    <dbReference type="NCBI Taxonomy" id="2743089"/>
    <lineage>
        <taxon>Archaea</taxon>
        <taxon>Methanobacteriati</taxon>
        <taxon>Methanobacteriota</taxon>
        <taxon>Stenosarchaea group</taxon>
        <taxon>Halobacteria</taxon>
        <taxon>Halobacteriales</taxon>
        <taxon>Haloferacaceae</taxon>
        <taxon>Halorarum</taxon>
    </lineage>
</organism>
<dbReference type="GeneID" id="56038663"/>
<protein>
    <submittedName>
        <fullName evidence="1">Uncharacterized protein</fullName>
    </submittedName>
</protein>
<dbReference type="AlphaFoldDB" id="A0A7D5QLK1"/>
<sequence length="94" mass="10671">MSATTHSARSKQFVGSSLSLESGDKIVTNYGGEFDSWAKQAEEMPEMGPDYEDWYKVKGGWDGAACFDLWYSWRTSKWHMSPNGDTQKVYVCKV</sequence>
<dbReference type="EMBL" id="CP058579">
    <property type="protein sequence ID" value="QLG62845.1"/>
    <property type="molecule type" value="Genomic_DNA"/>
</dbReference>
<dbReference type="RefSeq" id="WP_179269430.1">
    <property type="nucleotide sequence ID" value="NZ_CP058579.1"/>
</dbReference>
<evidence type="ECO:0000313" key="1">
    <source>
        <dbReference type="EMBL" id="QLG62845.1"/>
    </source>
</evidence>
<dbReference type="Proteomes" id="UP000509626">
    <property type="component" value="Chromosome"/>
</dbReference>
<gene>
    <name evidence="1" type="ORF">HUG12_14350</name>
</gene>